<dbReference type="OrthoDB" id="8875582at2"/>
<evidence type="ECO:0000313" key="2">
    <source>
        <dbReference type="Proteomes" id="UP000316798"/>
    </source>
</evidence>
<name>A0A515D7I6_9BURK</name>
<accession>A0A515D7I6</accession>
<dbReference type="AlphaFoldDB" id="A0A515D7I6"/>
<gene>
    <name evidence="1" type="ORF">EUB48_03000</name>
</gene>
<sequence>MKREPGAFARWVLRDAAFPRAVYRQTWERLAAQRPEREACKTMVGLLVLAADGHEAQLAQELEQLIELDQMPDLNALTQLLAPPKGDVPQVVVTLPTLAVYDDLFEVAL</sequence>
<dbReference type="Proteomes" id="UP000316798">
    <property type="component" value="Chromosome"/>
</dbReference>
<dbReference type="EMBL" id="CP035503">
    <property type="protein sequence ID" value="QDL36383.1"/>
    <property type="molecule type" value="Genomic_DNA"/>
</dbReference>
<proteinExistence type="predicted"/>
<organism evidence="1 2">
    <name type="scientific">Rhodoferax sediminis</name>
    <dbReference type="NCBI Taxonomy" id="2509614"/>
    <lineage>
        <taxon>Bacteria</taxon>
        <taxon>Pseudomonadati</taxon>
        <taxon>Pseudomonadota</taxon>
        <taxon>Betaproteobacteria</taxon>
        <taxon>Burkholderiales</taxon>
        <taxon>Comamonadaceae</taxon>
        <taxon>Rhodoferax</taxon>
    </lineage>
</organism>
<dbReference type="KEGG" id="rhf:EUB48_03000"/>
<protein>
    <submittedName>
        <fullName evidence="1">Uncharacterized protein</fullName>
    </submittedName>
</protein>
<keyword evidence="2" id="KW-1185">Reference proteome</keyword>
<evidence type="ECO:0000313" key="1">
    <source>
        <dbReference type="EMBL" id="QDL36383.1"/>
    </source>
</evidence>
<reference evidence="1 2" key="1">
    <citation type="submission" date="2019-01" db="EMBL/GenBank/DDBJ databases">
        <title>Genomic insights into a novel species Rhodoferax sp.</title>
        <authorList>
            <person name="Jin L."/>
        </authorList>
    </citation>
    <scope>NUCLEOTIDE SEQUENCE [LARGE SCALE GENOMIC DNA]</scope>
    <source>
        <strain evidence="1 2">CHu59-6-5</strain>
    </source>
</reference>